<dbReference type="GO" id="GO:0006355">
    <property type="term" value="P:regulation of DNA-templated transcription"/>
    <property type="evidence" value="ECO:0007669"/>
    <property type="project" value="InterPro"/>
</dbReference>
<organism evidence="7 8">
    <name type="scientific">Prunus avium</name>
    <name type="common">Cherry</name>
    <name type="synonym">Cerasus avium</name>
    <dbReference type="NCBI Taxonomy" id="42229"/>
    <lineage>
        <taxon>Eukaryota</taxon>
        <taxon>Viridiplantae</taxon>
        <taxon>Streptophyta</taxon>
        <taxon>Embryophyta</taxon>
        <taxon>Tracheophyta</taxon>
        <taxon>Spermatophyta</taxon>
        <taxon>Magnoliopsida</taxon>
        <taxon>eudicotyledons</taxon>
        <taxon>Gunneridae</taxon>
        <taxon>Pentapetalae</taxon>
        <taxon>rosids</taxon>
        <taxon>fabids</taxon>
        <taxon>Rosales</taxon>
        <taxon>Rosaceae</taxon>
        <taxon>Amygdaloideae</taxon>
        <taxon>Amygdaleae</taxon>
        <taxon>Prunus</taxon>
    </lineage>
</organism>
<evidence type="ECO:0000256" key="5">
    <source>
        <dbReference type="ARBA" id="ARBA00023242"/>
    </source>
</evidence>
<dbReference type="PANTHER" id="PTHR31989">
    <property type="entry name" value="NAC DOMAIN-CONTAINING PROTEIN 82-RELATED"/>
    <property type="match status" value="1"/>
</dbReference>
<dbReference type="KEGG" id="pavi:110746924"/>
<proteinExistence type="predicted"/>
<reference evidence="8" key="1">
    <citation type="submission" date="2025-08" db="UniProtKB">
        <authorList>
            <consortium name="RefSeq"/>
        </authorList>
    </citation>
    <scope>IDENTIFICATION</scope>
</reference>
<dbReference type="Proteomes" id="UP000515124">
    <property type="component" value="Unplaced"/>
</dbReference>
<keyword evidence="3" id="KW-0238">DNA-binding</keyword>
<evidence type="ECO:0000256" key="2">
    <source>
        <dbReference type="ARBA" id="ARBA00023015"/>
    </source>
</evidence>
<sequence>MSNSGGTTDGGVSVPTSLLPGFRFSPTDEELLSYYLKKKIAGEDSEFSFIPEINVCELEPRDLPEYFFSKPNYMNTNSNRCFRTTGEGFYKSTGHVREVKAELSQAVIGNKRILPFLEGRAPKGKITNYVMHEFSLPKTKHAQLGPNPNQQGE</sequence>
<gene>
    <name evidence="8" type="primary">LOC110746924</name>
</gene>
<dbReference type="Gene3D" id="2.170.150.80">
    <property type="entry name" value="NAC domain"/>
    <property type="match status" value="1"/>
</dbReference>
<dbReference type="AlphaFoldDB" id="A0A6P5RIM0"/>
<accession>A0A6P5RIM0</accession>
<keyword evidence="7" id="KW-1185">Reference proteome</keyword>
<dbReference type="GeneID" id="110746924"/>
<keyword evidence="5" id="KW-0539">Nucleus</keyword>
<feature type="domain" description="NAC" evidence="6">
    <location>
        <begin position="18"/>
        <end position="153"/>
    </location>
</feature>
<dbReference type="InterPro" id="IPR036093">
    <property type="entry name" value="NAC_dom_sf"/>
</dbReference>
<dbReference type="GO" id="GO:0003677">
    <property type="term" value="F:DNA binding"/>
    <property type="evidence" value="ECO:0007669"/>
    <property type="project" value="UniProtKB-KW"/>
</dbReference>
<dbReference type="RefSeq" id="XP_021802844.1">
    <property type="nucleotide sequence ID" value="XM_021947152.1"/>
</dbReference>
<evidence type="ECO:0000313" key="7">
    <source>
        <dbReference type="Proteomes" id="UP000515124"/>
    </source>
</evidence>
<protein>
    <submittedName>
        <fullName evidence="8">NAC domain-containing protein 83-like</fullName>
    </submittedName>
</protein>
<dbReference type="GO" id="GO:0005634">
    <property type="term" value="C:nucleus"/>
    <property type="evidence" value="ECO:0007669"/>
    <property type="project" value="UniProtKB-SubCell"/>
</dbReference>
<dbReference type="InterPro" id="IPR003441">
    <property type="entry name" value="NAC-dom"/>
</dbReference>
<keyword evidence="4" id="KW-0804">Transcription</keyword>
<evidence type="ECO:0000256" key="1">
    <source>
        <dbReference type="ARBA" id="ARBA00004123"/>
    </source>
</evidence>
<comment type="subcellular location">
    <subcellularLocation>
        <location evidence="1">Nucleus</location>
    </subcellularLocation>
</comment>
<evidence type="ECO:0000256" key="4">
    <source>
        <dbReference type="ARBA" id="ARBA00023163"/>
    </source>
</evidence>
<dbReference type="PROSITE" id="PS51005">
    <property type="entry name" value="NAC"/>
    <property type="match status" value="1"/>
</dbReference>
<keyword evidence="2" id="KW-0805">Transcription regulation</keyword>
<evidence type="ECO:0000256" key="3">
    <source>
        <dbReference type="ARBA" id="ARBA00023125"/>
    </source>
</evidence>
<dbReference type="SUPFAM" id="SSF101941">
    <property type="entry name" value="NAC domain"/>
    <property type="match status" value="1"/>
</dbReference>
<dbReference type="Pfam" id="PF02365">
    <property type="entry name" value="NAM"/>
    <property type="match status" value="1"/>
</dbReference>
<evidence type="ECO:0000259" key="6">
    <source>
        <dbReference type="PROSITE" id="PS51005"/>
    </source>
</evidence>
<name>A0A6P5RIM0_PRUAV</name>
<evidence type="ECO:0000313" key="8">
    <source>
        <dbReference type="RefSeq" id="XP_021802844.1"/>
    </source>
</evidence>